<feature type="transmembrane region" description="Helical" evidence="1">
    <location>
        <begin position="12"/>
        <end position="30"/>
    </location>
</feature>
<name>A0ABS7C4Y8_9BACL</name>
<evidence type="ECO:0000313" key="3">
    <source>
        <dbReference type="Proteomes" id="UP001519887"/>
    </source>
</evidence>
<keyword evidence="1" id="KW-0472">Membrane</keyword>
<keyword evidence="1" id="KW-0812">Transmembrane</keyword>
<gene>
    <name evidence="2" type="ORF">K0U00_18305</name>
</gene>
<comment type="caution">
    <text evidence="2">The sequence shown here is derived from an EMBL/GenBank/DDBJ whole genome shotgun (WGS) entry which is preliminary data.</text>
</comment>
<evidence type="ECO:0000313" key="2">
    <source>
        <dbReference type="EMBL" id="MBW7455985.1"/>
    </source>
</evidence>
<sequence length="52" mass="6218">MTYSFLMMPPTVRWIIVILGVLLFSLLFYLDHKEKKRRKMKEVTGKSNKDVD</sequence>
<keyword evidence="1" id="KW-1133">Transmembrane helix</keyword>
<accession>A0ABS7C4Y8</accession>
<proteinExistence type="predicted"/>
<evidence type="ECO:0000256" key="1">
    <source>
        <dbReference type="SAM" id="Phobius"/>
    </source>
</evidence>
<dbReference type="EMBL" id="JAHZIK010000472">
    <property type="protein sequence ID" value="MBW7455985.1"/>
    <property type="molecule type" value="Genomic_DNA"/>
</dbReference>
<keyword evidence="3" id="KW-1185">Reference proteome</keyword>
<dbReference type="Proteomes" id="UP001519887">
    <property type="component" value="Unassembled WGS sequence"/>
</dbReference>
<protein>
    <submittedName>
        <fullName evidence="2">Uncharacterized protein</fullName>
    </submittedName>
</protein>
<organism evidence="2 3">
    <name type="scientific">Paenibacillus sepulcri</name>
    <dbReference type="NCBI Taxonomy" id="359917"/>
    <lineage>
        <taxon>Bacteria</taxon>
        <taxon>Bacillati</taxon>
        <taxon>Bacillota</taxon>
        <taxon>Bacilli</taxon>
        <taxon>Bacillales</taxon>
        <taxon>Paenibacillaceae</taxon>
        <taxon>Paenibacillus</taxon>
    </lineage>
</organism>
<dbReference type="RefSeq" id="WP_210039533.1">
    <property type="nucleotide sequence ID" value="NZ_JBHLVU010000005.1"/>
</dbReference>
<reference evidence="2 3" key="1">
    <citation type="submission" date="2021-07" db="EMBL/GenBank/DDBJ databases">
        <title>Paenibacillus radiodurans sp. nov., isolated from the southeastern edge of Tengger Desert.</title>
        <authorList>
            <person name="Zhang G."/>
        </authorList>
    </citation>
    <scope>NUCLEOTIDE SEQUENCE [LARGE SCALE GENOMIC DNA]</scope>
    <source>
        <strain evidence="2 3">CCM 7311</strain>
    </source>
</reference>